<evidence type="ECO:0000313" key="5">
    <source>
        <dbReference type="Proteomes" id="UP000410492"/>
    </source>
</evidence>
<comment type="similarity">
    <text evidence="1">Belongs to the SMG9 family.</text>
</comment>
<dbReference type="Gene3D" id="3.40.50.300">
    <property type="entry name" value="P-loop containing nucleotide triphosphate hydrolases"/>
    <property type="match status" value="1"/>
</dbReference>
<evidence type="ECO:0000313" key="4">
    <source>
        <dbReference type="EMBL" id="VEN59014.1"/>
    </source>
</evidence>
<dbReference type="OrthoDB" id="79514at2759"/>
<sequence length="439" mass="49895">MHSTGRSFFGSKYEGGSSSRSNREPKESSGESPSQRKPPTILIKAREPTEDIGASPKRGQKEEAPPAAAMPSVREMDVQLPPTTKTMTKSIKLIDEGILCSEALQDYLQDNNEFLVVGVIGTESVGKSTVMNLLAHSRLAADLKKALFPVYKENEGHEDHVKILTDHIEKVNLKSEETIEKEVFKIESMQDILNGCNCTQGIDIFVTENRLILLDCQPVGSAAILEDLIKSETKRTSLVSEFIPPENSGEIQSLQLTAFLMSVCHILLVVQDWFFDSYIIRFIQSAEMLKPTIPNPEDELSEHYPHLVLVHNKAQLEDFNPSTYYEMHYVYNRLLRDTKLNKSELCLGMNKVFKHFDEDKSLINLFLIPEVDLTSDEIYSGHPPIEEIVKRFRTEILRATRNPLTHVQLSEKTWLMCCSKVWETVKKSPFFVEYTKLMP</sequence>
<evidence type="ECO:0000256" key="1">
    <source>
        <dbReference type="ARBA" id="ARBA00007712"/>
    </source>
</evidence>
<organism evidence="4 5">
    <name type="scientific">Callosobruchus maculatus</name>
    <name type="common">Southern cowpea weevil</name>
    <name type="synonym">Pulse bruchid</name>
    <dbReference type="NCBI Taxonomy" id="64391"/>
    <lineage>
        <taxon>Eukaryota</taxon>
        <taxon>Metazoa</taxon>
        <taxon>Ecdysozoa</taxon>
        <taxon>Arthropoda</taxon>
        <taxon>Hexapoda</taxon>
        <taxon>Insecta</taxon>
        <taxon>Pterygota</taxon>
        <taxon>Neoptera</taxon>
        <taxon>Endopterygota</taxon>
        <taxon>Coleoptera</taxon>
        <taxon>Polyphaga</taxon>
        <taxon>Cucujiformia</taxon>
        <taxon>Chrysomeloidea</taxon>
        <taxon>Chrysomelidae</taxon>
        <taxon>Bruchinae</taxon>
        <taxon>Bruchini</taxon>
        <taxon>Callosobruchus</taxon>
    </lineage>
</organism>
<accession>A0A653DFM6</accession>
<keyword evidence="2" id="KW-0866">Nonsense-mediated mRNA decay</keyword>
<gene>
    <name evidence="4" type="ORF">CALMAC_LOCUS17186</name>
</gene>
<dbReference type="Proteomes" id="UP000410492">
    <property type="component" value="Unassembled WGS sequence"/>
</dbReference>
<evidence type="ECO:0000256" key="3">
    <source>
        <dbReference type="SAM" id="MobiDB-lite"/>
    </source>
</evidence>
<dbReference type="GO" id="GO:0000184">
    <property type="term" value="P:nuclear-transcribed mRNA catabolic process, nonsense-mediated decay"/>
    <property type="evidence" value="ECO:0007669"/>
    <property type="project" value="UniProtKB-KW"/>
</dbReference>
<dbReference type="InterPro" id="IPR027417">
    <property type="entry name" value="P-loop_NTPase"/>
</dbReference>
<reference evidence="4 5" key="1">
    <citation type="submission" date="2019-01" db="EMBL/GenBank/DDBJ databases">
        <authorList>
            <person name="Sayadi A."/>
        </authorList>
    </citation>
    <scope>NUCLEOTIDE SEQUENCE [LARGE SCALE GENOMIC DNA]</scope>
</reference>
<evidence type="ECO:0000256" key="2">
    <source>
        <dbReference type="ARBA" id="ARBA00023161"/>
    </source>
</evidence>
<dbReference type="InterPro" id="IPR039177">
    <property type="entry name" value="SMG9"/>
</dbReference>
<name>A0A653DFM6_CALMS</name>
<feature type="region of interest" description="Disordered" evidence="3">
    <location>
        <begin position="1"/>
        <end position="71"/>
    </location>
</feature>
<protein>
    <recommendedName>
        <fullName evidence="6">Protein SMG9</fullName>
    </recommendedName>
</protein>
<dbReference type="SUPFAM" id="SSF52540">
    <property type="entry name" value="P-loop containing nucleoside triphosphate hydrolases"/>
    <property type="match status" value="1"/>
</dbReference>
<dbReference type="PANTHER" id="PTHR14270">
    <property type="entry name" value="NONSENSE-MEDIATED MRNA DECAY FACTOR SMG9"/>
    <property type="match status" value="1"/>
</dbReference>
<proteinExistence type="inferred from homology"/>
<keyword evidence="5" id="KW-1185">Reference proteome</keyword>
<evidence type="ECO:0008006" key="6">
    <source>
        <dbReference type="Google" id="ProtNLM"/>
    </source>
</evidence>
<dbReference type="AlphaFoldDB" id="A0A653DFM6"/>
<dbReference type="EMBL" id="CAACVG010011840">
    <property type="protein sequence ID" value="VEN59014.1"/>
    <property type="molecule type" value="Genomic_DNA"/>
</dbReference>
<dbReference type="PANTHER" id="PTHR14270:SF0">
    <property type="entry name" value="NONSENSE-MEDIATED MRNA DECAY FACTOR SMG9"/>
    <property type="match status" value="1"/>
</dbReference>